<comment type="caution">
    <text evidence="1">The sequence shown here is derived from an EMBL/GenBank/DDBJ whole genome shotgun (WGS) entry which is preliminary data.</text>
</comment>
<evidence type="ECO:0000313" key="2">
    <source>
        <dbReference type="Proteomes" id="UP001060215"/>
    </source>
</evidence>
<sequence>MVTLRSTAQTLETPANPSNHQINEDGRTQIKETQKVSGYEQCREERIKENLQRMQKLGIMDLSLRLKSLKPIRKNNFSNRKSPPCPSPLTTPGGPLRRSSRLQNVTPVAYSEVILSKKDTFLEGEHDLIRGGLKPEVYTDEHEKLLGNTEMSWTLFVDGYGQDGKRIYDPIKGKTCHQCRQKTLGHRTHCSKCDMVQGQFCGDCLYMRYGEHVLEAKQNPNWICPVCRGICNCSLCRQAKGWPPTGTLYRKISQLGFKSVAHYLIQTQRSQTDSDKNPSTNSPASAKRSLPFSDMEATSEGKECPMSNNDRHGSVTPKYEGNKTDNESKGEKCEETNFSESKHGASDIALASSQKTNKRAQNSASSDYHEALSEAKSEDNKTDDDKQRDNNVVEESSPKSKRKPPRTLEPAPDSVAGRLRQRRRTSLEHDEELTKNNI</sequence>
<organism evidence="1 2">
    <name type="scientific">Camellia lanceoleosa</name>
    <dbReference type="NCBI Taxonomy" id="1840588"/>
    <lineage>
        <taxon>Eukaryota</taxon>
        <taxon>Viridiplantae</taxon>
        <taxon>Streptophyta</taxon>
        <taxon>Embryophyta</taxon>
        <taxon>Tracheophyta</taxon>
        <taxon>Spermatophyta</taxon>
        <taxon>Magnoliopsida</taxon>
        <taxon>eudicotyledons</taxon>
        <taxon>Gunneridae</taxon>
        <taxon>Pentapetalae</taxon>
        <taxon>asterids</taxon>
        <taxon>Ericales</taxon>
        <taxon>Theaceae</taxon>
        <taxon>Camellia</taxon>
    </lineage>
</organism>
<gene>
    <name evidence="1" type="ORF">LOK49_LG01G03384</name>
</gene>
<keyword evidence="2" id="KW-1185">Reference proteome</keyword>
<proteinExistence type="predicted"/>
<accession>A0ACC0J002</accession>
<reference evidence="1 2" key="1">
    <citation type="journal article" date="2022" name="Plant J.">
        <title>Chromosome-level genome of Camellia lanceoleosa provides a valuable resource for understanding genome evolution and self-incompatibility.</title>
        <authorList>
            <person name="Gong W."/>
            <person name="Xiao S."/>
            <person name="Wang L."/>
            <person name="Liao Z."/>
            <person name="Chang Y."/>
            <person name="Mo W."/>
            <person name="Hu G."/>
            <person name="Li W."/>
            <person name="Zhao G."/>
            <person name="Zhu H."/>
            <person name="Hu X."/>
            <person name="Ji K."/>
            <person name="Xiang X."/>
            <person name="Song Q."/>
            <person name="Yuan D."/>
            <person name="Jin S."/>
            <person name="Zhang L."/>
        </authorList>
    </citation>
    <scope>NUCLEOTIDE SEQUENCE [LARGE SCALE GENOMIC DNA]</scope>
    <source>
        <strain evidence="1">SQ_2022a</strain>
    </source>
</reference>
<dbReference type="Proteomes" id="UP001060215">
    <property type="component" value="Chromosome 1"/>
</dbReference>
<dbReference type="EMBL" id="CM045758">
    <property type="protein sequence ID" value="KAI8031012.1"/>
    <property type="molecule type" value="Genomic_DNA"/>
</dbReference>
<evidence type="ECO:0000313" key="1">
    <source>
        <dbReference type="EMBL" id="KAI8031012.1"/>
    </source>
</evidence>
<name>A0ACC0J002_9ERIC</name>
<protein>
    <submittedName>
        <fullName evidence="1">Cell division cycle-associated 7-like protein</fullName>
    </submittedName>
</protein>